<dbReference type="Proteomes" id="UP000238350">
    <property type="component" value="Unassembled WGS sequence"/>
</dbReference>
<evidence type="ECO:0000256" key="3">
    <source>
        <dbReference type="ARBA" id="ARBA00022692"/>
    </source>
</evidence>
<dbReference type="OrthoDB" id="10267969at2759"/>
<name>A0A2T0FPX9_9ASCO</name>
<evidence type="ECO:0000256" key="2">
    <source>
        <dbReference type="ARBA" id="ARBA00006824"/>
    </source>
</evidence>
<feature type="transmembrane region" description="Helical" evidence="6">
    <location>
        <begin position="20"/>
        <end position="40"/>
    </location>
</feature>
<evidence type="ECO:0000256" key="6">
    <source>
        <dbReference type="RuleBase" id="RU363053"/>
    </source>
</evidence>
<dbReference type="PANTHER" id="PTHR11266">
    <property type="entry name" value="PEROXISOMAL MEMBRANE PROTEIN 2, PXMP2 MPV17"/>
    <property type="match status" value="1"/>
</dbReference>
<dbReference type="InterPro" id="IPR007248">
    <property type="entry name" value="Mpv17_PMP22"/>
</dbReference>
<keyword evidence="3 6" id="KW-0812">Transmembrane</keyword>
<comment type="similarity">
    <text evidence="2 6">Belongs to the peroxisomal membrane protein PXMP2/4 family.</text>
</comment>
<evidence type="ECO:0000256" key="1">
    <source>
        <dbReference type="ARBA" id="ARBA00004141"/>
    </source>
</evidence>
<dbReference type="Pfam" id="PF04117">
    <property type="entry name" value="Mpv17_PMP22"/>
    <property type="match status" value="1"/>
</dbReference>
<comment type="subcellular location">
    <subcellularLocation>
        <location evidence="1">Membrane</location>
        <topology evidence="1">Multi-pass membrane protein</topology>
    </subcellularLocation>
</comment>
<keyword evidence="8" id="KW-1185">Reference proteome</keyword>
<reference evidence="7 8" key="1">
    <citation type="submission" date="2017-04" db="EMBL/GenBank/DDBJ databases">
        <title>Genome sequencing of [Candida] sorbophila.</title>
        <authorList>
            <person name="Ahn J.O."/>
        </authorList>
    </citation>
    <scope>NUCLEOTIDE SEQUENCE [LARGE SCALE GENOMIC DNA]</scope>
    <source>
        <strain evidence="7 8">DS02</strain>
    </source>
</reference>
<dbReference type="AlphaFoldDB" id="A0A2T0FPX9"/>
<protein>
    <submittedName>
        <fullName evidence="7">Protein sym-1</fullName>
    </submittedName>
</protein>
<gene>
    <name evidence="7" type="ORF">B9G98_04672</name>
</gene>
<evidence type="ECO:0000256" key="4">
    <source>
        <dbReference type="ARBA" id="ARBA00022989"/>
    </source>
</evidence>
<evidence type="ECO:0000313" key="7">
    <source>
        <dbReference type="EMBL" id="PRT57052.1"/>
    </source>
</evidence>
<sequence>MDIESGRSEKQSQLLPKNRLLLGVGLAIQIGLSVLVFWFYDALYNRSPAGCAALVSMSLCATSQLLVQLFTSRFDLSRLVKFYVWGAQNGIWTRFWTEQLTNKLEWTITKVLWDQIYGNSMGIFMYISLSGYWEGYNLTLYLQENYWNSLKASWLVWPIASLVQFYVVPHRYIALFNTAVNFVWTIVLGLIA</sequence>
<proteinExistence type="inferred from homology"/>
<organism evidence="7 8">
    <name type="scientific">Wickerhamiella sorbophila</name>
    <dbReference type="NCBI Taxonomy" id="45607"/>
    <lineage>
        <taxon>Eukaryota</taxon>
        <taxon>Fungi</taxon>
        <taxon>Dikarya</taxon>
        <taxon>Ascomycota</taxon>
        <taxon>Saccharomycotina</taxon>
        <taxon>Dipodascomycetes</taxon>
        <taxon>Dipodascales</taxon>
        <taxon>Trichomonascaceae</taxon>
        <taxon>Wickerhamiella</taxon>
    </lineage>
</organism>
<keyword evidence="4 6" id="KW-1133">Transmembrane helix</keyword>
<comment type="caution">
    <text evidence="7">The sequence shown here is derived from an EMBL/GenBank/DDBJ whole genome shotgun (WGS) entry which is preliminary data.</text>
</comment>
<accession>A0A2T0FPX9</accession>
<feature type="transmembrane region" description="Helical" evidence="6">
    <location>
        <begin position="172"/>
        <end position="191"/>
    </location>
</feature>
<evidence type="ECO:0000256" key="5">
    <source>
        <dbReference type="ARBA" id="ARBA00023136"/>
    </source>
</evidence>
<dbReference type="STRING" id="45607.A0A2T0FPX9"/>
<dbReference type="EMBL" id="NDIQ01000022">
    <property type="protein sequence ID" value="PRT57052.1"/>
    <property type="molecule type" value="Genomic_DNA"/>
</dbReference>
<dbReference type="GO" id="GO:0005778">
    <property type="term" value="C:peroxisomal membrane"/>
    <property type="evidence" value="ECO:0007669"/>
    <property type="project" value="TreeGrafter"/>
</dbReference>
<feature type="transmembrane region" description="Helical" evidence="6">
    <location>
        <begin position="145"/>
        <end position="166"/>
    </location>
</feature>
<evidence type="ECO:0000313" key="8">
    <source>
        <dbReference type="Proteomes" id="UP000238350"/>
    </source>
</evidence>
<feature type="transmembrane region" description="Helical" evidence="6">
    <location>
        <begin position="116"/>
        <end position="133"/>
    </location>
</feature>
<dbReference type="GeneID" id="36518420"/>
<keyword evidence="5 6" id="KW-0472">Membrane</keyword>
<dbReference type="RefSeq" id="XP_024666997.1">
    <property type="nucleotide sequence ID" value="XM_024811229.1"/>
</dbReference>
<dbReference type="PANTHER" id="PTHR11266:SF80">
    <property type="entry name" value="PEROXISOMAL MEMBRANE PROTEIN 2"/>
    <property type="match status" value="1"/>
</dbReference>